<dbReference type="Proteomes" id="UP001500631">
    <property type="component" value="Unassembled WGS sequence"/>
</dbReference>
<evidence type="ECO:0000313" key="3">
    <source>
        <dbReference type="Proteomes" id="UP001500631"/>
    </source>
</evidence>
<reference evidence="3" key="1">
    <citation type="journal article" date="2019" name="Int. J. Syst. Evol. Microbiol.">
        <title>The Global Catalogue of Microorganisms (GCM) 10K type strain sequencing project: providing services to taxonomists for standard genome sequencing and annotation.</title>
        <authorList>
            <consortium name="The Broad Institute Genomics Platform"/>
            <consortium name="The Broad Institute Genome Sequencing Center for Infectious Disease"/>
            <person name="Wu L."/>
            <person name="Ma J."/>
        </authorList>
    </citation>
    <scope>NUCLEOTIDE SEQUENCE [LARGE SCALE GENOMIC DNA]</scope>
    <source>
        <strain evidence="3">JCM 18424</strain>
    </source>
</reference>
<gene>
    <name evidence="2" type="ORF">GCM10023338_21580</name>
</gene>
<sequence length="77" mass="8220">MSQKIDFYLEDHTYIALNDLLKMVGVADSGGSAKHMVAEGLINVNGALELRKTAKIVDGSKVTGQGFEILVHAGFEG</sequence>
<keyword evidence="1" id="KW-0694">RNA-binding</keyword>
<dbReference type="SUPFAM" id="SSF55174">
    <property type="entry name" value="Alpha-L RNA-binding motif"/>
    <property type="match status" value="1"/>
</dbReference>
<dbReference type="PROSITE" id="PS50889">
    <property type="entry name" value="S4"/>
    <property type="match status" value="1"/>
</dbReference>
<evidence type="ECO:0000256" key="1">
    <source>
        <dbReference type="PROSITE-ProRule" id="PRU00182"/>
    </source>
</evidence>
<dbReference type="InterPro" id="IPR036986">
    <property type="entry name" value="S4_RNA-bd_sf"/>
</dbReference>
<keyword evidence="3" id="KW-1185">Reference proteome</keyword>
<organism evidence="2 3">
    <name type="scientific">Wohlfahrtiimonas larvae</name>
    <dbReference type="NCBI Taxonomy" id="1157986"/>
    <lineage>
        <taxon>Bacteria</taxon>
        <taxon>Pseudomonadati</taxon>
        <taxon>Pseudomonadota</taxon>
        <taxon>Gammaproteobacteria</taxon>
        <taxon>Cardiobacteriales</taxon>
        <taxon>Ignatzschineriaceae</taxon>
        <taxon>Wohlfahrtiimonas</taxon>
    </lineage>
</organism>
<accession>A0ABP9MYP9</accession>
<proteinExistence type="predicted"/>
<dbReference type="Pfam" id="PF13275">
    <property type="entry name" value="S4_2"/>
    <property type="match status" value="1"/>
</dbReference>
<dbReference type="Gene3D" id="3.10.290.10">
    <property type="entry name" value="RNA-binding S4 domain"/>
    <property type="match status" value="1"/>
</dbReference>
<dbReference type="EMBL" id="BAABKE010000008">
    <property type="protein sequence ID" value="GAA5103271.1"/>
    <property type="molecule type" value="Genomic_DNA"/>
</dbReference>
<dbReference type="RefSeq" id="WP_077926476.1">
    <property type="nucleotide sequence ID" value="NZ_BAABKE010000008.1"/>
</dbReference>
<protein>
    <submittedName>
        <fullName evidence="2">RNA-binding S4 domain-containing protein</fullName>
    </submittedName>
</protein>
<comment type="caution">
    <text evidence="2">The sequence shown here is derived from an EMBL/GenBank/DDBJ whole genome shotgun (WGS) entry which is preliminary data.</text>
</comment>
<evidence type="ECO:0000313" key="2">
    <source>
        <dbReference type="EMBL" id="GAA5103271.1"/>
    </source>
</evidence>
<name>A0ABP9MYP9_9GAMM</name>